<name>A0A109W498_9BACT</name>
<organism evidence="1 2">
    <name type="scientific">Desulfovibrio fairfieldensis</name>
    <dbReference type="NCBI Taxonomy" id="44742"/>
    <lineage>
        <taxon>Bacteria</taxon>
        <taxon>Pseudomonadati</taxon>
        <taxon>Thermodesulfobacteriota</taxon>
        <taxon>Desulfovibrionia</taxon>
        <taxon>Desulfovibrionales</taxon>
        <taxon>Desulfovibrionaceae</taxon>
        <taxon>Desulfovibrio</taxon>
    </lineage>
</organism>
<gene>
    <name evidence="1" type="ORF">AXF13_08000</name>
</gene>
<sequence>MGLAEAVNNLLQALQDEECALVNMDACYRASREGQLRYARLDVMKEYGESLRKSCERAISGANSSAIASISPRLDLKIATNSSLWLEIKGFIHRTSSYAAKAYVKMERGRKNGEKYPPSYSQLCRTDLEGARLAMRMLRFSVAKNIESSFDIKGT</sequence>
<proteinExistence type="predicted"/>
<dbReference type="KEGG" id="dfi:AXF13_08000"/>
<evidence type="ECO:0000313" key="1">
    <source>
        <dbReference type="EMBL" id="AMD90065.1"/>
    </source>
</evidence>
<keyword evidence="2" id="KW-1185">Reference proteome</keyword>
<accession>A0A109W498</accession>
<dbReference type="Proteomes" id="UP000069241">
    <property type="component" value="Chromosome"/>
</dbReference>
<dbReference type="AlphaFoldDB" id="A0A109W498"/>
<dbReference type="STRING" id="44742.AXF13_08000"/>
<reference evidence="2" key="1">
    <citation type="submission" date="2016-02" db="EMBL/GenBank/DDBJ databases">
        <authorList>
            <person name="Holder M.E."/>
            <person name="Ajami N.J."/>
            <person name="Petrosino J.F."/>
        </authorList>
    </citation>
    <scope>NUCLEOTIDE SEQUENCE [LARGE SCALE GENOMIC DNA]</scope>
    <source>
        <strain evidence="2">CCUG 45958</strain>
    </source>
</reference>
<evidence type="ECO:0000313" key="2">
    <source>
        <dbReference type="Proteomes" id="UP000069241"/>
    </source>
</evidence>
<protein>
    <submittedName>
        <fullName evidence="1">Uncharacterized protein</fullName>
    </submittedName>
</protein>
<dbReference type="EMBL" id="CP014229">
    <property type="protein sequence ID" value="AMD90065.1"/>
    <property type="molecule type" value="Genomic_DNA"/>
</dbReference>